<dbReference type="GO" id="GO:0046034">
    <property type="term" value="P:ATP metabolic process"/>
    <property type="evidence" value="ECO:0007669"/>
    <property type="project" value="InterPro"/>
</dbReference>
<dbReference type="InterPro" id="IPR022878">
    <property type="entry name" value="V-ATPase_asu"/>
</dbReference>
<evidence type="ECO:0000259" key="12">
    <source>
        <dbReference type="Pfam" id="PF22919"/>
    </source>
</evidence>
<feature type="domain" description="ATPase F1/V1/A1 complex alpha/beta subunit N-terminal" evidence="10">
    <location>
        <begin position="23"/>
        <end position="84"/>
    </location>
</feature>
<dbReference type="GO" id="GO:0046961">
    <property type="term" value="F:proton-transporting ATPase activity, rotational mechanism"/>
    <property type="evidence" value="ECO:0007669"/>
    <property type="project" value="InterPro"/>
</dbReference>
<keyword evidence="14" id="KW-1185">Reference proteome</keyword>
<dbReference type="Pfam" id="PF02874">
    <property type="entry name" value="ATP-synt_ab_N"/>
    <property type="match status" value="1"/>
</dbReference>
<protein>
    <recommendedName>
        <fullName evidence="2">H(+)-transporting two-sector ATPase</fullName>
        <ecNumber evidence="2">7.1.2.2</ecNumber>
    </recommendedName>
</protein>
<comment type="catalytic activity">
    <reaction evidence="8">
        <text>ATP + H2O + 4 H(+)(in) = ADP + phosphate + 5 H(+)(out)</text>
        <dbReference type="Rhea" id="RHEA:57720"/>
        <dbReference type="ChEBI" id="CHEBI:15377"/>
        <dbReference type="ChEBI" id="CHEBI:15378"/>
        <dbReference type="ChEBI" id="CHEBI:30616"/>
        <dbReference type="ChEBI" id="CHEBI:43474"/>
        <dbReference type="ChEBI" id="CHEBI:456216"/>
        <dbReference type="EC" id="7.1.2.2"/>
    </reaction>
</comment>
<keyword evidence="5" id="KW-0067">ATP-binding</keyword>
<evidence type="ECO:0000256" key="3">
    <source>
        <dbReference type="ARBA" id="ARBA00022448"/>
    </source>
</evidence>
<evidence type="ECO:0000256" key="2">
    <source>
        <dbReference type="ARBA" id="ARBA00012473"/>
    </source>
</evidence>
<dbReference type="InterPro" id="IPR055190">
    <property type="entry name" value="ATP-synt_VA_C"/>
</dbReference>
<keyword evidence="6" id="KW-1278">Translocase</keyword>
<evidence type="ECO:0000256" key="6">
    <source>
        <dbReference type="ARBA" id="ARBA00022967"/>
    </source>
</evidence>
<dbReference type="Pfam" id="PF00006">
    <property type="entry name" value="ATP-synt_ab"/>
    <property type="match status" value="1"/>
</dbReference>
<evidence type="ECO:0000256" key="7">
    <source>
        <dbReference type="ARBA" id="ARBA00023065"/>
    </source>
</evidence>
<evidence type="ECO:0000313" key="14">
    <source>
        <dbReference type="Proteomes" id="UP000325440"/>
    </source>
</evidence>
<dbReference type="Pfam" id="PF16886">
    <property type="entry name" value="ATP-synt_ab_Xtn"/>
    <property type="match status" value="1"/>
</dbReference>
<dbReference type="PANTHER" id="PTHR43607:SF1">
    <property type="entry name" value="H(+)-TRANSPORTING TWO-SECTOR ATPASE"/>
    <property type="match status" value="1"/>
</dbReference>
<accession>A0A5E4M589</accession>
<dbReference type="SUPFAM" id="SSF47917">
    <property type="entry name" value="C-terminal domain of alpha and beta subunits of F1 ATP synthase"/>
    <property type="match status" value="1"/>
</dbReference>
<evidence type="ECO:0000259" key="9">
    <source>
        <dbReference type="Pfam" id="PF00006"/>
    </source>
</evidence>
<feature type="domain" description="ATPsynthase alpha/beta subunit barrel-sandwich" evidence="11">
    <location>
        <begin position="121"/>
        <end position="208"/>
    </location>
</feature>
<keyword evidence="3" id="KW-0813">Transport</keyword>
<evidence type="ECO:0000256" key="5">
    <source>
        <dbReference type="ARBA" id="ARBA00022840"/>
    </source>
</evidence>
<dbReference type="OrthoDB" id="1676488at2759"/>
<dbReference type="EMBL" id="CABPRJ010000021">
    <property type="protein sequence ID" value="VVC25873.1"/>
    <property type="molecule type" value="Genomic_DNA"/>
</dbReference>
<evidence type="ECO:0000256" key="8">
    <source>
        <dbReference type="ARBA" id="ARBA00048383"/>
    </source>
</evidence>
<keyword evidence="7" id="KW-0406">Ion transport</keyword>
<dbReference type="InterPro" id="IPR023366">
    <property type="entry name" value="ATP_synth_asu-like_sf"/>
</dbReference>
<dbReference type="Gene3D" id="2.40.30.20">
    <property type="match status" value="1"/>
</dbReference>
<dbReference type="Gene3D" id="2.40.50.100">
    <property type="match status" value="1"/>
</dbReference>
<gene>
    <name evidence="13" type="ORF">CINCED_3A011176</name>
</gene>
<organism evidence="13 14">
    <name type="scientific">Cinara cedri</name>
    <dbReference type="NCBI Taxonomy" id="506608"/>
    <lineage>
        <taxon>Eukaryota</taxon>
        <taxon>Metazoa</taxon>
        <taxon>Ecdysozoa</taxon>
        <taxon>Arthropoda</taxon>
        <taxon>Hexapoda</taxon>
        <taxon>Insecta</taxon>
        <taxon>Pterygota</taxon>
        <taxon>Neoptera</taxon>
        <taxon>Paraneoptera</taxon>
        <taxon>Hemiptera</taxon>
        <taxon>Sternorrhyncha</taxon>
        <taxon>Aphidomorpha</taxon>
        <taxon>Aphidoidea</taxon>
        <taxon>Aphididae</taxon>
        <taxon>Lachninae</taxon>
        <taxon>Cinara</taxon>
    </lineage>
</organism>
<dbReference type="Proteomes" id="UP000325440">
    <property type="component" value="Unassembled WGS sequence"/>
</dbReference>
<evidence type="ECO:0000259" key="11">
    <source>
        <dbReference type="Pfam" id="PF16886"/>
    </source>
</evidence>
<dbReference type="InterPro" id="IPR024034">
    <property type="entry name" value="ATPase_F1/V1_b/a_C"/>
</dbReference>
<dbReference type="SUPFAM" id="SSF50615">
    <property type="entry name" value="N-terminal domain of alpha and beta subunits of F1 ATP synthase"/>
    <property type="match status" value="1"/>
</dbReference>
<reference evidence="13 14" key="1">
    <citation type="submission" date="2019-08" db="EMBL/GenBank/DDBJ databases">
        <authorList>
            <person name="Alioto T."/>
            <person name="Alioto T."/>
            <person name="Gomez Garrido J."/>
        </authorList>
    </citation>
    <scope>NUCLEOTIDE SEQUENCE [LARGE SCALE GENOMIC DNA]</scope>
</reference>
<feature type="domain" description="ATP synthase A/B type C-terminal" evidence="12">
    <location>
        <begin position="457"/>
        <end position="547"/>
    </location>
</feature>
<evidence type="ECO:0000313" key="13">
    <source>
        <dbReference type="EMBL" id="VVC25873.1"/>
    </source>
</evidence>
<feature type="domain" description="ATPase F1/V1/A1 complex alpha/beta subunit nucleotide-binding" evidence="9">
    <location>
        <begin position="226"/>
        <end position="435"/>
    </location>
</feature>
<comment type="similarity">
    <text evidence="1">Belongs to the ATPase alpha/beta chains family.</text>
</comment>
<dbReference type="InterPro" id="IPR031686">
    <property type="entry name" value="ATP-synth_a_Xtn"/>
</dbReference>
<dbReference type="FunFam" id="2.40.50.100:FF:000008">
    <property type="entry name" value="V-type proton ATPase catalytic subunit A"/>
    <property type="match status" value="1"/>
</dbReference>
<dbReference type="AlphaFoldDB" id="A0A5E4M589"/>
<name>A0A5E4M589_9HEMI</name>
<dbReference type="Pfam" id="PF22919">
    <property type="entry name" value="ATP-synt_VA_C"/>
    <property type="match status" value="1"/>
</dbReference>
<dbReference type="PANTHER" id="PTHR43607">
    <property type="entry name" value="V-TYPE PROTON ATPASE CATALYTIC SUBUNIT A"/>
    <property type="match status" value="1"/>
</dbReference>
<dbReference type="Gene3D" id="3.40.50.300">
    <property type="entry name" value="P-loop containing nucleotide triphosphate hydrolases"/>
    <property type="match status" value="1"/>
</dbReference>
<evidence type="ECO:0000256" key="1">
    <source>
        <dbReference type="ARBA" id="ARBA00008936"/>
    </source>
</evidence>
<evidence type="ECO:0000256" key="4">
    <source>
        <dbReference type="ARBA" id="ARBA00022741"/>
    </source>
</evidence>
<sequence>MTWWQSQSHPMFGEVLESSYGYVISVSGSVIKANKMSDSIEFELVKIGFNELIGEIIHLEGDVATIHVYDEFSTIVVGETVVKTRNLLSLELGPGIMGNIYDGVQRPMRDITGGYGCQYSPALDHHISWDYDCSSSINIGSHIRGGDIFGIVHENTVFKHKIMLPPNAEGTVVFKANPGNYHINDILLETEYQDRKTSYTMSHVWPIRKPRPISKHLPYNYPLFTGNRLCDTLLPCAQGGSIIIPGSLGSRKSVLSRALNPQSKSDIIVYVGGEDSDKTNAEILEELSKSPIKAGNVPGYLANKTALIVNSLCMPAACHIASLHTGATLSEYFRDMGYNACMLVDSKSNWAEALQTIAEKSDCSTLLNTQLSSFFERAGRVKCLGGNPEREGSVSIIGAIKPKNKKGDSPSSADPVTLACFNIAKVGWTLEKKLIGHDALVDLNYSFSQCIDSLNGFYDSNYSDFTSMIDKLKNILQDESVILEVSPLISVDMLAEYDKMTLSIAQLLRKEFLQQPSNEYCPFYKTIGILRSITTIYDLSSHAIDETDTFTNPVTWSLISKKLDGILHRLSSMKFKEPVEHRICIEFDKIHEEILSIFEHEIFMST</sequence>
<dbReference type="InterPro" id="IPR036121">
    <property type="entry name" value="ATPase_F1/V1/A1_a/bsu_N_sf"/>
</dbReference>
<dbReference type="GO" id="GO:0005765">
    <property type="term" value="C:lysosomal membrane"/>
    <property type="evidence" value="ECO:0007669"/>
    <property type="project" value="TreeGrafter"/>
</dbReference>
<proteinExistence type="inferred from homology"/>
<keyword evidence="4" id="KW-0547">Nucleotide-binding</keyword>
<dbReference type="InterPro" id="IPR000194">
    <property type="entry name" value="ATPase_F1/V1/A1_a/bsu_nucl-bd"/>
</dbReference>
<evidence type="ECO:0000259" key="10">
    <source>
        <dbReference type="Pfam" id="PF02874"/>
    </source>
</evidence>
<dbReference type="InterPro" id="IPR027417">
    <property type="entry name" value="P-loop_NTPase"/>
</dbReference>
<dbReference type="GO" id="GO:0005524">
    <property type="term" value="F:ATP binding"/>
    <property type="evidence" value="ECO:0007669"/>
    <property type="project" value="UniProtKB-KW"/>
</dbReference>
<dbReference type="EC" id="7.1.2.2" evidence="2"/>
<dbReference type="CDD" id="cd18111">
    <property type="entry name" value="ATP-synt_V_A-type_alpha_C"/>
    <property type="match status" value="1"/>
</dbReference>
<dbReference type="InterPro" id="IPR004100">
    <property type="entry name" value="ATPase_F1/V1/A1_a/bsu_N"/>
</dbReference>
<dbReference type="SUPFAM" id="SSF52540">
    <property type="entry name" value="P-loop containing nucleoside triphosphate hydrolases"/>
    <property type="match status" value="1"/>
</dbReference>
<dbReference type="Gene3D" id="1.10.1140.10">
    <property type="entry name" value="Bovine Mitochondrial F1-atpase, Atp Synthase Beta Chain, Chain D, domain 3"/>
    <property type="match status" value="1"/>
</dbReference>